<dbReference type="AlphaFoldDB" id="A0A6P1TLB9"/>
<dbReference type="KEGG" id="anr:Ana3638_08555"/>
<accession>A0A6P1TLB9</accession>
<feature type="compositionally biased region" description="Basic and acidic residues" evidence="1">
    <location>
        <begin position="122"/>
        <end position="174"/>
    </location>
</feature>
<reference evidence="2 3" key="1">
    <citation type="submission" date="2020-01" db="EMBL/GenBank/DDBJ databases">
        <title>Genome analysis of Anaerocolumna sp. CBA3638.</title>
        <authorList>
            <person name="Kim J."/>
            <person name="Roh S.W."/>
        </authorList>
    </citation>
    <scope>NUCLEOTIDE SEQUENCE [LARGE SCALE GENOMIC DNA]</scope>
    <source>
        <strain evidence="2 3">CBA3638</strain>
    </source>
</reference>
<protein>
    <submittedName>
        <fullName evidence="2">Uncharacterized protein</fullName>
    </submittedName>
</protein>
<proteinExistence type="predicted"/>
<dbReference type="RefSeq" id="WP_161837641.1">
    <property type="nucleotide sequence ID" value="NZ_CP048000.1"/>
</dbReference>
<gene>
    <name evidence="2" type="ORF">Ana3638_08555</name>
</gene>
<dbReference type="EMBL" id="CP048000">
    <property type="protein sequence ID" value="QHQ60811.1"/>
    <property type="molecule type" value="Genomic_DNA"/>
</dbReference>
<evidence type="ECO:0000313" key="2">
    <source>
        <dbReference type="EMBL" id="QHQ60811.1"/>
    </source>
</evidence>
<name>A0A6P1TLB9_9FIRM</name>
<feature type="compositionally biased region" description="Basic and acidic residues" evidence="1">
    <location>
        <begin position="64"/>
        <end position="83"/>
    </location>
</feature>
<sequence length="208" mass="24239">MATTNANDSRPRDNRGNARLNDNHRPGTSRETGMTGQGNRDNKPFNRENKPYNKDNKSSNSYSRENKPYNKDSKPYGRKDSNDTRTTGSYNNRTRNLKGGGYNKDNDYDNDNKYGKGYSSGKDQRMGDSRSRTSPNKEKEQQPDKFETIKRLEREKKAIQKKSQEINKKSERPNKPQLKHRRTNNIDWTKGYANGRYGDDDEDYTEFM</sequence>
<evidence type="ECO:0000313" key="3">
    <source>
        <dbReference type="Proteomes" id="UP000464314"/>
    </source>
</evidence>
<organism evidence="2 3">
    <name type="scientific">Anaerocolumna sedimenticola</name>
    <dbReference type="NCBI Taxonomy" id="2696063"/>
    <lineage>
        <taxon>Bacteria</taxon>
        <taxon>Bacillati</taxon>
        <taxon>Bacillota</taxon>
        <taxon>Clostridia</taxon>
        <taxon>Lachnospirales</taxon>
        <taxon>Lachnospiraceae</taxon>
        <taxon>Anaerocolumna</taxon>
    </lineage>
</organism>
<feature type="compositionally biased region" description="Basic and acidic residues" evidence="1">
    <location>
        <begin position="9"/>
        <end position="25"/>
    </location>
</feature>
<evidence type="ECO:0000256" key="1">
    <source>
        <dbReference type="SAM" id="MobiDB-lite"/>
    </source>
</evidence>
<feature type="compositionally biased region" description="Basic and acidic residues" evidence="1">
    <location>
        <begin position="104"/>
        <end position="114"/>
    </location>
</feature>
<feature type="compositionally biased region" description="Polar residues" evidence="1">
    <location>
        <begin position="84"/>
        <end position="94"/>
    </location>
</feature>
<dbReference type="Proteomes" id="UP000464314">
    <property type="component" value="Chromosome"/>
</dbReference>
<feature type="compositionally biased region" description="Acidic residues" evidence="1">
    <location>
        <begin position="199"/>
        <end position="208"/>
    </location>
</feature>
<keyword evidence="3" id="KW-1185">Reference proteome</keyword>
<feature type="compositionally biased region" description="Basic and acidic residues" evidence="1">
    <location>
        <begin position="40"/>
        <end position="57"/>
    </location>
</feature>
<feature type="compositionally biased region" description="Polar residues" evidence="1">
    <location>
        <begin position="29"/>
        <end position="39"/>
    </location>
</feature>
<feature type="region of interest" description="Disordered" evidence="1">
    <location>
        <begin position="1"/>
        <end position="208"/>
    </location>
</feature>